<protein>
    <submittedName>
        <fullName evidence="2">Uncharacterized protein</fullName>
    </submittedName>
</protein>
<evidence type="ECO:0000256" key="1">
    <source>
        <dbReference type="SAM" id="Phobius"/>
    </source>
</evidence>
<organism evidence="2 3">
    <name type="scientific">Plasmodium vivax</name>
    <name type="common">malaria parasite P. vivax</name>
    <dbReference type="NCBI Taxonomy" id="5855"/>
    <lineage>
        <taxon>Eukaryota</taxon>
        <taxon>Sar</taxon>
        <taxon>Alveolata</taxon>
        <taxon>Apicomplexa</taxon>
        <taxon>Aconoidasida</taxon>
        <taxon>Haemosporida</taxon>
        <taxon>Plasmodiidae</taxon>
        <taxon>Plasmodium</taxon>
        <taxon>Plasmodium (Plasmodium)</taxon>
    </lineage>
</organism>
<feature type="transmembrane region" description="Helical" evidence="1">
    <location>
        <begin position="217"/>
        <end position="237"/>
    </location>
</feature>
<dbReference type="VEuPathDB" id="PlasmoDB:PVX_002555"/>
<accession>A0A1G4GSJ6</accession>
<dbReference type="Proteomes" id="UP000196402">
    <property type="component" value="Chromosome 4"/>
</dbReference>
<dbReference type="eggNOG" id="ENOG502QXZN">
    <property type="taxonomic scope" value="Eukaryota"/>
</dbReference>
<keyword evidence="1" id="KW-0472">Membrane</keyword>
<sequence length="248" mass="27730">MMETNSESHSNASVAASYYEDCNHVDRKGAGVCKSANVGASEGGHKTGRFGIPLFFVKAFVFVSFVMLLQFCSPSMSALQTGVHTHGGPGSTAAGSHYPNKARGNRILIECLKNLNTTYETLEQNIVDKIENIYEQQRRNIASKIMAFIKKIDLILEKEIVKTLKYIDAEKDEPIKCGLNFYEKMKKFFSGLKIFSTPVLGTFAAFTAYYFKAQTFTAMLSLTVAFLPLMSTCYLMYKVFKIRSDMSK</sequence>
<dbReference type="VEuPathDB" id="PlasmoDB:PVW1_040011500"/>
<dbReference type="AlphaFoldDB" id="A0A1G4GSJ6"/>
<proteinExistence type="predicted"/>
<dbReference type="VEuPathDB" id="PlasmoDB:PVPAM_040016000"/>
<gene>
    <name evidence="2" type="ORF">PVT01_040007700</name>
</gene>
<feature type="transmembrane region" description="Helical" evidence="1">
    <location>
        <begin position="50"/>
        <end position="69"/>
    </location>
</feature>
<dbReference type="EMBL" id="LT615242">
    <property type="protein sequence ID" value="SCO65558.1"/>
    <property type="molecule type" value="Genomic_DNA"/>
</dbReference>
<evidence type="ECO:0000313" key="3">
    <source>
        <dbReference type="Proteomes" id="UP000196402"/>
    </source>
</evidence>
<dbReference type="VEuPathDB" id="PlasmoDB:PVP01_0405100"/>
<evidence type="ECO:0000313" key="2">
    <source>
        <dbReference type="EMBL" id="SCO65558.1"/>
    </source>
</evidence>
<feature type="transmembrane region" description="Helical" evidence="1">
    <location>
        <begin position="192"/>
        <end position="211"/>
    </location>
</feature>
<reference evidence="2 3" key="1">
    <citation type="submission" date="2016-07" db="EMBL/GenBank/DDBJ databases">
        <authorList>
            <consortium name="Pathogen Informatics"/>
        </authorList>
    </citation>
    <scope>NUCLEOTIDE SEQUENCE [LARGE SCALE GENOMIC DNA]</scope>
</reference>
<name>A0A1G4GSJ6_PLAVI</name>
<keyword evidence="1" id="KW-0812">Transmembrane</keyword>
<keyword evidence="1" id="KW-1133">Transmembrane helix</keyword>